<organism evidence="8 9">
    <name type="scientific">Cryptolaemus montrouzieri</name>
    <dbReference type="NCBI Taxonomy" id="559131"/>
    <lineage>
        <taxon>Eukaryota</taxon>
        <taxon>Metazoa</taxon>
        <taxon>Ecdysozoa</taxon>
        <taxon>Arthropoda</taxon>
        <taxon>Hexapoda</taxon>
        <taxon>Insecta</taxon>
        <taxon>Pterygota</taxon>
        <taxon>Neoptera</taxon>
        <taxon>Endopterygota</taxon>
        <taxon>Coleoptera</taxon>
        <taxon>Polyphaga</taxon>
        <taxon>Cucujiformia</taxon>
        <taxon>Coccinelloidea</taxon>
        <taxon>Coccinellidae</taxon>
        <taxon>Scymninae</taxon>
        <taxon>Scymnini</taxon>
        <taxon>Cryptolaemus</taxon>
    </lineage>
</organism>
<evidence type="ECO:0000256" key="1">
    <source>
        <dbReference type="ARBA" id="ARBA00022669"/>
    </source>
</evidence>
<dbReference type="PROSITE" id="PS50940">
    <property type="entry name" value="CHIT_BIND_II"/>
    <property type="match status" value="9"/>
</dbReference>
<reference evidence="8 9" key="1">
    <citation type="journal article" date="2021" name="BMC Biol.">
        <title>Horizontally acquired antibacterial genes associated with adaptive radiation of ladybird beetles.</title>
        <authorList>
            <person name="Li H.S."/>
            <person name="Tang X.F."/>
            <person name="Huang Y.H."/>
            <person name="Xu Z.Y."/>
            <person name="Chen M.L."/>
            <person name="Du X.Y."/>
            <person name="Qiu B.Y."/>
            <person name="Chen P.T."/>
            <person name="Zhang W."/>
            <person name="Slipinski A."/>
            <person name="Escalona H.E."/>
            <person name="Waterhouse R.M."/>
            <person name="Zwick A."/>
            <person name="Pang H."/>
        </authorList>
    </citation>
    <scope>NUCLEOTIDE SEQUENCE [LARGE SCALE GENOMIC DNA]</scope>
    <source>
        <strain evidence="8">SYSU2018</strain>
    </source>
</reference>
<evidence type="ECO:0000259" key="7">
    <source>
        <dbReference type="PROSITE" id="PS50940"/>
    </source>
</evidence>
<comment type="caution">
    <text evidence="8">The sequence shown here is derived from an EMBL/GenBank/DDBJ whole genome shotgun (WGS) entry which is preliminary data.</text>
</comment>
<feature type="domain" description="Chitin-binding type-2" evidence="7">
    <location>
        <begin position="547"/>
        <end position="602"/>
    </location>
</feature>
<feature type="domain" description="Chitin-binding type-2" evidence="7">
    <location>
        <begin position="217"/>
        <end position="274"/>
    </location>
</feature>
<dbReference type="GO" id="GO:0008061">
    <property type="term" value="F:chitin binding"/>
    <property type="evidence" value="ECO:0007669"/>
    <property type="project" value="UniProtKB-KW"/>
</dbReference>
<feature type="domain" description="Chitin-binding type-2" evidence="7">
    <location>
        <begin position="481"/>
        <end position="538"/>
    </location>
</feature>
<dbReference type="Proteomes" id="UP001516400">
    <property type="component" value="Unassembled WGS sequence"/>
</dbReference>
<evidence type="ECO:0000256" key="5">
    <source>
        <dbReference type="ARBA" id="ARBA00023180"/>
    </source>
</evidence>
<dbReference type="EMBL" id="JABFTP020000185">
    <property type="protein sequence ID" value="KAL3288480.1"/>
    <property type="molecule type" value="Genomic_DNA"/>
</dbReference>
<proteinExistence type="predicted"/>
<evidence type="ECO:0000256" key="3">
    <source>
        <dbReference type="ARBA" id="ARBA00022737"/>
    </source>
</evidence>
<evidence type="ECO:0000256" key="2">
    <source>
        <dbReference type="ARBA" id="ARBA00022729"/>
    </source>
</evidence>
<evidence type="ECO:0000313" key="8">
    <source>
        <dbReference type="EMBL" id="KAL3288480.1"/>
    </source>
</evidence>
<dbReference type="Pfam" id="PF01607">
    <property type="entry name" value="CBM_14"/>
    <property type="match status" value="9"/>
</dbReference>
<evidence type="ECO:0000256" key="4">
    <source>
        <dbReference type="ARBA" id="ARBA00023157"/>
    </source>
</evidence>
<evidence type="ECO:0000256" key="6">
    <source>
        <dbReference type="SAM" id="SignalP"/>
    </source>
</evidence>
<dbReference type="SUPFAM" id="SSF57625">
    <property type="entry name" value="Invertebrate chitin-binding proteins"/>
    <property type="match status" value="9"/>
</dbReference>
<feature type="domain" description="Chitin-binding type-2" evidence="7">
    <location>
        <begin position="85"/>
        <end position="142"/>
    </location>
</feature>
<keyword evidence="1" id="KW-0147">Chitin-binding</keyword>
<feature type="domain" description="Chitin-binding type-2" evidence="7">
    <location>
        <begin position="415"/>
        <end position="472"/>
    </location>
</feature>
<dbReference type="SMART" id="SM00494">
    <property type="entry name" value="ChtBD2"/>
    <property type="match status" value="9"/>
</dbReference>
<feature type="signal peptide" evidence="6">
    <location>
        <begin position="1"/>
        <end position="18"/>
    </location>
</feature>
<keyword evidence="9" id="KW-1185">Reference proteome</keyword>
<keyword evidence="2 6" id="KW-0732">Signal</keyword>
<keyword evidence="4" id="KW-1015">Disulfide bond</keyword>
<feature type="domain" description="Chitin-binding type-2" evidence="7">
    <location>
        <begin position="349"/>
        <end position="406"/>
    </location>
</feature>
<feature type="domain" description="Chitin-binding type-2" evidence="7">
    <location>
        <begin position="283"/>
        <end position="340"/>
    </location>
</feature>
<dbReference type="InterPro" id="IPR002557">
    <property type="entry name" value="Chitin-bd_dom"/>
</dbReference>
<evidence type="ECO:0000313" key="9">
    <source>
        <dbReference type="Proteomes" id="UP001516400"/>
    </source>
</evidence>
<dbReference type="PANTHER" id="PTHR23301:SF0">
    <property type="entry name" value="CHITIN-BINDING TYPE-2 DOMAIN-CONTAINING PROTEIN-RELATED"/>
    <property type="match status" value="1"/>
</dbReference>
<gene>
    <name evidence="8" type="ORF">HHI36_002923</name>
</gene>
<feature type="domain" description="Chitin-binding type-2" evidence="7">
    <location>
        <begin position="21"/>
        <end position="76"/>
    </location>
</feature>
<dbReference type="Gene3D" id="2.170.140.10">
    <property type="entry name" value="Chitin binding domain"/>
    <property type="match status" value="9"/>
</dbReference>
<dbReference type="InterPro" id="IPR036508">
    <property type="entry name" value="Chitin-bd_dom_sf"/>
</dbReference>
<dbReference type="AlphaFoldDB" id="A0ABD2PC91"/>
<keyword evidence="5" id="KW-0325">Glycoprotein</keyword>
<name>A0ABD2PC91_9CUCU</name>
<feature type="domain" description="Chitin-binding type-2" evidence="7">
    <location>
        <begin position="151"/>
        <end position="208"/>
    </location>
</feature>
<dbReference type="PANTHER" id="PTHR23301">
    <property type="entry name" value="CHITIN BINDING PERITROPHIN-A"/>
    <property type="match status" value="1"/>
</dbReference>
<dbReference type="InterPro" id="IPR051940">
    <property type="entry name" value="Chitin_bind-dev_reg"/>
</dbReference>
<sequence>MNLASISILLVFSISVNAANLVPCLYVNQLIPDPLNCSRFYECTLAGWVGEACNPNLYFNPATLKCDYAWNVQCANESIKEDVASGACGNLTLDQIIPDPQNCSQFIQCSPHGLVKLPCPKTLLFNPDTLQCDYPDNVTCANSSVQQNLASGACGNLSLDQIIPDPQNCSQFIQCSPHGLVKLPCPKTLLFNPDTLQCDYPDNVTCANSSVQQNLASGNCGNLTLDQIIPDPQNCSQFIQCSPLGLVKLPCPKTLLFNPDTLQCDYPDNVTCANSSVKQNLNSGACGNLTLDQIIPDPQNCSQFIQCSPHGLVKLPCPKTLLFNPDTLQCDYPDNVTCANSSVQQKVAYGTCGNLSLDQIVPDPQNCSQFIQCTPEGLVYKACPGILLFNPDTLECDYPDNVTCANSSVQQILKEGSCGNLVLDEIEPDPQNCSQFIQCTPEGLVYKACPGILLFNPDTLECDYPDNVTCANSSVQQILKDGICGNLILDEIEPDPQNCSQYIQCAPQGLVTLPCPKTLLFNPETLQCDYPENVKCANSSVQQTFGSAACEPVGDLQRNPQNCSQFYECTEQGYVLLNCPATLYFNPNTKQCDYARNVECEYPKNSKF</sequence>
<keyword evidence="3" id="KW-0677">Repeat</keyword>
<feature type="chain" id="PRO_5044857856" description="Chitin-binding type-2 domain-containing protein" evidence="6">
    <location>
        <begin position="19"/>
        <end position="608"/>
    </location>
</feature>
<protein>
    <recommendedName>
        <fullName evidence="7">Chitin-binding type-2 domain-containing protein</fullName>
    </recommendedName>
</protein>
<accession>A0ABD2PC91</accession>